<accession>A0A917NSC5</accession>
<evidence type="ECO:0008006" key="3">
    <source>
        <dbReference type="Google" id="ProtNLM"/>
    </source>
</evidence>
<protein>
    <recommendedName>
        <fullName evidence="3">Peptidase S74 domain-containing protein</fullName>
    </recommendedName>
</protein>
<gene>
    <name evidence="1" type="ORF">GCM10011320_34390</name>
</gene>
<dbReference type="RefSeq" id="WP_188968768.1">
    <property type="nucleotide sequence ID" value="NZ_BMKW01000008.1"/>
</dbReference>
<dbReference type="AlphaFoldDB" id="A0A917NSC5"/>
<dbReference type="Gene3D" id="2.40.300.10">
    <property type="entry name" value="Head decoration protein D"/>
    <property type="match status" value="1"/>
</dbReference>
<reference evidence="1" key="1">
    <citation type="journal article" date="2014" name="Int. J. Syst. Evol. Microbiol.">
        <title>Complete genome sequence of Corynebacterium casei LMG S-19264T (=DSM 44701T), isolated from a smear-ripened cheese.</title>
        <authorList>
            <consortium name="US DOE Joint Genome Institute (JGI-PGF)"/>
            <person name="Walter F."/>
            <person name="Albersmeier A."/>
            <person name="Kalinowski J."/>
            <person name="Ruckert C."/>
        </authorList>
    </citation>
    <scope>NUCLEOTIDE SEQUENCE</scope>
    <source>
        <strain evidence="1">CGMCC 1.3617</strain>
    </source>
</reference>
<evidence type="ECO:0000313" key="1">
    <source>
        <dbReference type="EMBL" id="GGJ24257.1"/>
    </source>
</evidence>
<keyword evidence="2" id="KW-1185">Reference proteome</keyword>
<proteinExistence type="predicted"/>
<comment type="caution">
    <text evidence="1">The sequence shown here is derived from an EMBL/GenBank/DDBJ whole genome shotgun (WGS) entry which is preliminary data.</text>
</comment>
<sequence>MATRSDRPRFFEGQFLGAADLEAVVGHARDLSREHLLAAHPWGIATGLDLVDTPAAGGGGAADYFILPGLAWDGYGRAVLVLSPVHVQPALFTGLADGDQMVWLRYDETPFRGLREGFGACGTDEAFARIRESFAIEAGPFSRVTDRQRGVSVAGVTVADARLVPRQFDAAAAILGDGSVPYQTFPADDARWLIPVGVATWANGAPGILKPRSAASLQQNRVVRQMLGTVTESLFAADGVIRLRDRFTSLKAGETADLAMAAQAIKTTDLLNAPDPDDNTKTLARLINRELVWVEGNLRATGQVRLFGTRLELRDATGAEAAGVALYARRAVSANNPAGGQDFQIVLGDKSDGKDRLAVGTATAYGPISERFVLRTDGVLAAGQSIPNDLKTTHALFCQPDAVTAALGVNAGRVARYAFQILPALTEAAHIAYDDAPKKLRLGVGADLATFTTWTLAGQVGIRTDAPEAVHADASSLVINGAPNPGLTLLGGANTLGSIHFADGVAGSGEQRAGFLRYNHLANRLQFGTLDALRMTLDAQGDLGLGTDAPTARVHIVDGAAALKLDGNAVQAENGGAVARLDLQPNGGGLRVNGGSADANRFALTADGRLGIGTDAPVSPLTIRKTEPEIFLDVTGGGATARIEFAVASGVQSTIFHRVSDRALRLTNDGTTTATLRQGRMGVNLGANDLPQASLHVRGSISGDASAVTSHVALIENTAGGGADVLALRITGKSADAQNNYITFFDQSGAIGRIERSTLGEIPAGDNNQNQTTPGNVLRLISGGADFAECLRRADAAAPIGPGRIVGVRNGAVSLATAGADSVLVTTDRAVVVGNASLGGDAAAETVALIGQVLLSVHGPAASGDAILPSGRDDGMGRAVAPSRLTAAEAGQVVGRAWADKPSAGTGAVLVAVGMQGADGMAALSAAVTAQAAEIAELRRTVAALLARTG</sequence>
<organism evidence="1 2">
    <name type="scientific">Neoroseomonas lacus</name>
    <dbReference type="NCBI Taxonomy" id="287609"/>
    <lineage>
        <taxon>Bacteria</taxon>
        <taxon>Pseudomonadati</taxon>
        <taxon>Pseudomonadota</taxon>
        <taxon>Alphaproteobacteria</taxon>
        <taxon>Acetobacterales</taxon>
        <taxon>Acetobacteraceae</taxon>
        <taxon>Neoroseomonas</taxon>
    </lineage>
</organism>
<evidence type="ECO:0000313" key="2">
    <source>
        <dbReference type="Proteomes" id="UP000661507"/>
    </source>
</evidence>
<dbReference type="EMBL" id="BMKW01000008">
    <property type="protein sequence ID" value="GGJ24257.1"/>
    <property type="molecule type" value="Genomic_DNA"/>
</dbReference>
<reference evidence="1" key="2">
    <citation type="submission" date="2020-09" db="EMBL/GenBank/DDBJ databases">
        <authorList>
            <person name="Sun Q."/>
            <person name="Zhou Y."/>
        </authorList>
    </citation>
    <scope>NUCLEOTIDE SEQUENCE</scope>
    <source>
        <strain evidence="1">CGMCC 1.3617</strain>
    </source>
</reference>
<dbReference type="Proteomes" id="UP000661507">
    <property type="component" value="Unassembled WGS sequence"/>
</dbReference>
<name>A0A917NSC5_9PROT</name>